<evidence type="ECO:0000256" key="1">
    <source>
        <dbReference type="ARBA" id="ARBA00001974"/>
    </source>
</evidence>
<accession>A0A162IUY8</accession>
<keyword evidence="7" id="KW-1185">Reference proteome</keyword>
<keyword evidence="2" id="KW-0285">Flavoprotein</keyword>
<dbReference type="OrthoDB" id="1716816at2759"/>
<dbReference type="Proteomes" id="UP000076881">
    <property type="component" value="Unassembled WGS sequence"/>
</dbReference>
<dbReference type="EMBL" id="AZHF01000003">
    <property type="protein sequence ID" value="OAA78495.1"/>
    <property type="molecule type" value="Genomic_DNA"/>
</dbReference>
<dbReference type="PANTHER" id="PTHR43004:SF19">
    <property type="entry name" value="BINDING MONOOXYGENASE, PUTATIVE (JCVI)-RELATED"/>
    <property type="match status" value="1"/>
</dbReference>
<evidence type="ECO:0000256" key="4">
    <source>
        <dbReference type="ARBA" id="ARBA00023002"/>
    </source>
</evidence>
<dbReference type="InterPro" id="IPR036188">
    <property type="entry name" value="FAD/NAD-bd_sf"/>
</dbReference>
<evidence type="ECO:0000313" key="6">
    <source>
        <dbReference type="EMBL" id="OAA78495.1"/>
    </source>
</evidence>
<organism evidence="6 7">
    <name type="scientific">Akanthomyces lecanii RCEF 1005</name>
    <dbReference type="NCBI Taxonomy" id="1081108"/>
    <lineage>
        <taxon>Eukaryota</taxon>
        <taxon>Fungi</taxon>
        <taxon>Dikarya</taxon>
        <taxon>Ascomycota</taxon>
        <taxon>Pezizomycotina</taxon>
        <taxon>Sordariomycetes</taxon>
        <taxon>Hypocreomycetidae</taxon>
        <taxon>Hypocreales</taxon>
        <taxon>Cordycipitaceae</taxon>
        <taxon>Akanthomyces</taxon>
        <taxon>Cordyceps confragosa</taxon>
    </lineage>
</organism>
<dbReference type="Gene3D" id="3.50.50.60">
    <property type="entry name" value="FAD/NAD(P)-binding domain"/>
    <property type="match status" value="1"/>
</dbReference>
<comment type="cofactor">
    <cofactor evidence="1">
        <name>FAD</name>
        <dbReference type="ChEBI" id="CHEBI:57692"/>
    </cofactor>
</comment>
<protein>
    <submittedName>
        <fullName evidence="6">Monooxygenase, FAD-binding protein</fullName>
    </submittedName>
</protein>
<dbReference type="Pfam" id="PF01494">
    <property type="entry name" value="FAD_binding_3"/>
    <property type="match status" value="1"/>
</dbReference>
<dbReference type="GO" id="GO:0016709">
    <property type="term" value="F:oxidoreductase activity, acting on paired donors, with incorporation or reduction of molecular oxygen, NAD(P)H as one donor, and incorporation of one atom of oxygen"/>
    <property type="evidence" value="ECO:0007669"/>
    <property type="project" value="UniProtKB-ARBA"/>
</dbReference>
<gene>
    <name evidence="6" type="ORF">LEL_05318</name>
</gene>
<sequence>MPSIIEESSPTVVDVAICGGGPTGLATALLLKRLGVSVCVVDAKPASLELGRADALNARTQQYLEVADLLSELLPQGISCNTSSTFGDGEFKSRQNQWWVSLEHTMHRNFLMLGQPIIERMLAEKLGDDVHYNEQVTSISEDDDGVIVVTSSGRTIRSKYALGADGARSMVRKAIGATFSGTKPEMLWAVLDTFIETDFPRCSEIITFQLNGQSRVSWIPRERGLCRFYVLLEGEVSRELAQQSIKDHMAPHKVEFTKTEWYSTFDGGAVKERIASTFLSKDGAGRIFLGGDAAHVHSVNGGQGLNTGIADAFSLAWRLAMVINQPSMDKEAARKLLLSYDTERRSTAQGVIDVAAALVRDTVREAKTYVGTIEKNAGYITGMGVSYEACGSPLVEESTHGIWKAGFRCPDMVIKPLIAKTERRLYSEASYGNYLLLSVGETQSSNDLGPAVTKYSILPEGATAPESNAESTYTAEWVTKDDVFHVVVRPDMYIAFVSESLEACESHINKVFRT</sequence>
<comment type="caution">
    <text evidence="6">The sequence shown here is derived from an EMBL/GenBank/DDBJ whole genome shotgun (WGS) entry which is preliminary data.</text>
</comment>
<keyword evidence="4" id="KW-0560">Oxidoreductase</keyword>
<reference evidence="6 7" key="1">
    <citation type="journal article" date="2016" name="Genome Biol. Evol.">
        <title>Divergent and convergent evolution of fungal pathogenicity.</title>
        <authorList>
            <person name="Shang Y."/>
            <person name="Xiao G."/>
            <person name="Zheng P."/>
            <person name="Cen K."/>
            <person name="Zhan S."/>
            <person name="Wang C."/>
        </authorList>
    </citation>
    <scope>NUCLEOTIDE SEQUENCE [LARGE SCALE GENOMIC DNA]</scope>
    <source>
        <strain evidence="6 7">RCEF 1005</strain>
    </source>
</reference>
<dbReference type="AlphaFoldDB" id="A0A162IUY8"/>
<keyword evidence="3" id="KW-0274">FAD</keyword>
<dbReference type="GO" id="GO:0071949">
    <property type="term" value="F:FAD binding"/>
    <property type="evidence" value="ECO:0007669"/>
    <property type="project" value="InterPro"/>
</dbReference>
<dbReference type="Gene3D" id="3.30.9.10">
    <property type="entry name" value="D-Amino Acid Oxidase, subunit A, domain 2"/>
    <property type="match status" value="1"/>
</dbReference>
<keyword evidence="6" id="KW-0503">Monooxygenase</keyword>
<evidence type="ECO:0000256" key="3">
    <source>
        <dbReference type="ARBA" id="ARBA00022827"/>
    </source>
</evidence>
<dbReference type="InterPro" id="IPR002938">
    <property type="entry name" value="FAD-bd"/>
</dbReference>
<dbReference type="PANTHER" id="PTHR43004">
    <property type="entry name" value="TRK SYSTEM POTASSIUM UPTAKE PROTEIN"/>
    <property type="match status" value="1"/>
</dbReference>
<evidence type="ECO:0000313" key="7">
    <source>
        <dbReference type="Proteomes" id="UP000076881"/>
    </source>
</evidence>
<evidence type="ECO:0000259" key="5">
    <source>
        <dbReference type="Pfam" id="PF01494"/>
    </source>
</evidence>
<dbReference type="SUPFAM" id="SSF54373">
    <property type="entry name" value="FAD-linked reductases, C-terminal domain"/>
    <property type="match status" value="1"/>
</dbReference>
<feature type="domain" description="FAD-binding" evidence="5">
    <location>
        <begin position="13"/>
        <end position="353"/>
    </location>
</feature>
<dbReference type="InterPro" id="IPR050641">
    <property type="entry name" value="RIFMO-like"/>
</dbReference>
<dbReference type="SUPFAM" id="SSF51905">
    <property type="entry name" value="FAD/NAD(P)-binding domain"/>
    <property type="match status" value="1"/>
</dbReference>
<dbReference type="STRING" id="1081108.A0A162IUY8"/>
<proteinExistence type="predicted"/>
<name>A0A162IUY8_CORDF</name>
<evidence type="ECO:0000256" key="2">
    <source>
        <dbReference type="ARBA" id="ARBA00022630"/>
    </source>
</evidence>
<dbReference type="PRINTS" id="PR00420">
    <property type="entry name" value="RNGMNOXGNASE"/>
</dbReference>